<keyword evidence="2" id="KW-1133">Transmembrane helix</keyword>
<feature type="region of interest" description="Disordered" evidence="1">
    <location>
        <begin position="85"/>
        <end position="112"/>
    </location>
</feature>
<dbReference type="EMBL" id="VFOZ01000001">
    <property type="protein sequence ID" value="TQL96064.1"/>
    <property type="molecule type" value="Genomic_DNA"/>
</dbReference>
<feature type="transmembrane region" description="Helical" evidence="2">
    <location>
        <begin position="124"/>
        <end position="145"/>
    </location>
</feature>
<evidence type="ECO:0000256" key="2">
    <source>
        <dbReference type="SAM" id="Phobius"/>
    </source>
</evidence>
<keyword evidence="2" id="KW-0472">Membrane</keyword>
<evidence type="ECO:0000256" key="1">
    <source>
        <dbReference type="SAM" id="MobiDB-lite"/>
    </source>
</evidence>
<organism evidence="3 4">
    <name type="scientific">Actinoallomurus bryophytorum</name>
    <dbReference type="NCBI Taxonomy" id="1490222"/>
    <lineage>
        <taxon>Bacteria</taxon>
        <taxon>Bacillati</taxon>
        <taxon>Actinomycetota</taxon>
        <taxon>Actinomycetes</taxon>
        <taxon>Streptosporangiales</taxon>
        <taxon>Thermomonosporaceae</taxon>
        <taxon>Actinoallomurus</taxon>
    </lineage>
</organism>
<keyword evidence="2" id="KW-0812">Transmembrane</keyword>
<accession>A0A543CG38</accession>
<reference evidence="3 4" key="1">
    <citation type="submission" date="2019-06" db="EMBL/GenBank/DDBJ databases">
        <title>Sequencing the genomes of 1000 actinobacteria strains.</title>
        <authorList>
            <person name="Klenk H.-P."/>
        </authorList>
    </citation>
    <scope>NUCLEOTIDE SEQUENCE [LARGE SCALE GENOMIC DNA]</scope>
    <source>
        <strain evidence="3 4">DSM 102200</strain>
    </source>
</reference>
<keyword evidence="4" id="KW-1185">Reference proteome</keyword>
<sequence>MARRLAWWTGVVLLGVAALYVGTWRLWALTVLLWSLYELCFCPTTCGIATGGGAVCRNATHGRLFACTHVPGHQRSKTDALWRPTVRHEPGSRPRLPQSDGAPAAHRRARLTPSRASIAPRQRLMAYAAVIGLAVTVVQTAVGLAGPW</sequence>
<gene>
    <name evidence="3" type="ORF">FB559_1583</name>
</gene>
<proteinExistence type="predicted"/>
<dbReference type="AlphaFoldDB" id="A0A543CG38"/>
<feature type="transmembrane region" description="Helical" evidence="2">
    <location>
        <begin position="6"/>
        <end position="27"/>
    </location>
</feature>
<protein>
    <submittedName>
        <fullName evidence="3">Uncharacterized protein</fullName>
    </submittedName>
</protein>
<comment type="caution">
    <text evidence="3">The sequence shown here is derived from an EMBL/GenBank/DDBJ whole genome shotgun (WGS) entry which is preliminary data.</text>
</comment>
<evidence type="ECO:0000313" key="3">
    <source>
        <dbReference type="EMBL" id="TQL96064.1"/>
    </source>
</evidence>
<evidence type="ECO:0000313" key="4">
    <source>
        <dbReference type="Proteomes" id="UP000316096"/>
    </source>
</evidence>
<name>A0A543CG38_9ACTN</name>
<dbReference type="Proteomes" id="UP000316096">
    <property type="component" value="Unassembled WGS sequence"/>
</dbReference>